<gene>
    <name evidence="1" type="ORF">DSM106972_051300</name>
</gene>
<dbReference type="EMBL" id="RSCL01000013">
    <property type="protein sequence ID" value="RUT03491.1"/>
    <property type="molecule type" value="Genomic_DNA"/>
</dbReference>
<dbReference type="InterPro" id="IPR046230">
    <property type="entry name" value="DUF6263"/>
</dbReference>
<dbReference type="AlphaFoldDB" id="A0A3S1CIR6"/>
<dbReference type="Pfam" id="PF19777">
    <property type="entry name" value="DUF6263"/>
    <property type="match status" value="1"/>
</dbReference>
<name>A0A3S1CIR6_9CYAN</name>
<protein>
    <submittedName>
        <fullName evidence="1">Uncharacterized protein</fullName>
    </submittedName>
</protein>
<dbReference type="OrthoDB" id="573653at2"/>
<dbReference type="RefSeq" id="WP_127083449.1">
    <property type="nucleotide sequence ID" value="NZ_RSCL01000013.1"/>
</dbReference>
<reference evidence="1" key="1">
    <citation type="submission" date="2018-12" db="EMBL/GenBank/DDBJ databases">
        <authorList>
            <person name="Will S."/>
            <person name="Neumann-Schaal M."/>
            <person name="Henke P."/>
        </authorList>
    </citation>
    <scope>NUCLEOTIDE SEQUENCE</scope>
    <source>
        <strain evidence="1">PCC 7102</strain>
    </source>
</reference>
<evidence type="ECO:0000313" key="1">
    <source>
        <dbReference type="EMBL" id="RUT03491.1"/>
    </source>
</evidence>
<reference evidence="1" key="2">
    <citation type="journal article" date="2019" name="Genome Biol. Evol.">
        <title>Day and night: Metabolic profiles and evolutionary relationships of six axenic non-marine cyanobacteria.</title>
        <authorList>
            <person name="Will S.E."/>
            <person name="Henke P."/>
            <person name="Boedeker C."/>
            <person name="Huang S."/>
            <person name="Brinkmann H."/>
            <person name="Rohde M."/>
            <person name="Jarek M."/>
            <person name="Friedl T."/>
            <person name="Seufert S."/>
            <person name="Schumacher M."/>
            <person name="Overmann J."/>
            <person name="Neumann-Schaal M."/>
            <person name="Petersen J."/>
        </authorList>
    </citation>
    <scope>NUCLEOTIDE SEQUENCE [LARGE SCALE GENOMIC DNA]</scope>
    <source>
        <strain evidence="1">PCC 7102</strain>
    </source>
</reference>
<keyword evidence="2" id="KW-1185">Reference proteome</keyword>
<proteinExistence type="predicted"/>
<evidence type="ECO:0000313" key="2">
    <source>
        <dbReference type="Proteomes" id="UP000271624"/>
    </source>
</evidence>
<comment type="caution">
    <text evidence="1">The sequence shown here is derived from an EMBL/GenBank/DDBJ whole genome shotgun (WGS) entry which is preliminary data.</text>
</comment>
<accession>A0A3S1CIR6</accession>
<dbReference type="Proteomes" id="UP000271624">
    <property type="component" value="Unassembled WGS sequence"/>
</dbReference>
<sequence length="333" mass="35930">MKKSIVITGIAFFIAGMGMKPLIVANAKTPAVKPTINTQQTNTPVNTPKITPTASSKVELISAGAEPRQELRIKPVVGTRELADMKVNVDMVISIEGKPSPAFKMPATIMKTDVVVTKVEPNGDVHYEFSYKDVDIQGDTSLPPAAISKMRGEIKKLTGMKGTAVVDSRGQTKQTNLTLPQGLDNSLNQYIDQFSNSMQQLSTPFPLEAVGVGAKWRTTESVNVSGMTVNQSALYELVSIKDNLATFNVTIEQQVPGQQKLNLPQAPAGVTMTVKSYDGKGQGQAQINMNKLMPVSSNVSITANSLWGMTPANSKKEITMNQQMSIQMTIDSK</sequence>
<organism evidence="1 2">
    <name type="scientific">Dulcicalothrix desertica PCC 7102</name>
    <dbReference type="NCBI Taxonomy" id="232991"/>
    <lineage>
        <taxon>Bacteria</taxon>
        <taxon>Bacillati</taxon>
        <taxon>Cyanobacteriota</taxon>
        <taxon>Cyanophyceae</taxon>
        <taxon>Nostocales</taxon>
        <taxon>Calotrichaceae</taxon>
        <taxon>Dulcicalothrix</taxon>
    </lineage>
</organism>